<dbReference type="AlphaFoldDB" id="A0A0A9FDW2"/>
<dbReference type="EMBL" id="GBRH01187369">
    <property type="protein sequence ID" value="JAE10527.1"/>
    <property type="molecule type" value="Transcribed_RNA"/>
</dbReference>
<reference evidence="1" key="2">
    <citation type="journal article" date="2015" name="Data Brief">
        <title>Shoot transcriptome of the giant reed, Arundo donax.</title>
        <authorList>
            <person name="Barrero R.A."/>
            <person name="Guerrero F.D."/>
            <person name="Moolhuijzen P."/>
            <person name="Goolsby J.A."/>
            <person name="Tidwell J."/>
            <person name="Bellgard S.E."/>
            <person name="Bellgard M.I."/>
        </authorList>
    </citation>
    <scope>NUCLEOTIDE SEQUENCE</scope>
    <source>
        <tissue evidence="1">Shoot tissue taken approximately 20 cm above the soil surface</tissue>
    </source>
</reference>
<accession>A0A0A9FDW2</accession>
<protein>
    <submittedName>
        <fullName evidence="1">Uncharacterized protein</fullName>
    </submittedName>
</protein>
<sequence>MLKAEQFRDVIIPLTQEKTSSSLT</sequence>
<organism evidence="1">
    <name type="scientific">Arundo donax</name>
    <name type="common">Giant reed</name>
    <name type="synonym">Donax arundinaceus</name>
    <dbReference type="NCBI Taxonomy" id="35708"/>
    <lineage>
        <taxon>Eukaryota</taxon>
        <taxon>Viridiplantae</taxon>
        <taxon>Streptophyta</taxon>
        <taxon>Embryophyta</taxon>
        <taxon>Tracheophyta</taxon>
        <taxon>Spermatophyta</taxon>
        <taxon>Magnoliopsida</taxon>
        <taxon>Liliopsida</taxon>
        <taxon>Poales</taxon>
        <taxon>Poaceae</taxon>
        <taxon>PACMAD clade</taxon>
        <taxon>Arundinoideae</taxon>
        <taxon>Arundineae</taxon>
        <taxon>Arundo</taxon>
    </lineage>
</organism>
<proteinExistence type="predicted"/>
<evidence type="ECO:0000313" key="1">
    <source>
        <dbReference type="EMBL" id="JAE10527.1"/>
    </source>
</evidence>
<reference evidence="1" key="1">
    <citation type="submission" date="2014-09" db="EMBL/GenBank/DDBJ databases">
        <authorList>
            <person name="Magalhaes I.L.F."/>
            <person name="Oliveira U."/>
            <person name="Santos F.R."/>
            <person name="Vidigal T.H.D.A."/>
            <person name="Brescovit A.D."/>
            <person name="Santos A.J."/>
        </authorList>
    </citation>
    <scope>NUCLEOTIDE SEQUENCE</scope>
    <source>
        <tissue evidence="1">Shoot tissue taken approximately 20 cm above the soil surface</tissue>
    </source>
</reference>
<name>A0A0A9FDW2_ARUDO</name>